<evidence type="ECO:0000256" key="1">
    <source>
        <dbReference type="SAM" id="MobiDB-lite"/>
    </source>
</evidence>
<accession>A0A1Z2KUS7</accession>
<gene>
    <name evidence="2" type="ORF">SMD11_0033</name>
</gene>
<evidence type="ECO:0000313" key="3">
    <source>
        <dbReference type="Proteomes" id="UP000195755"/>
    </source>
</evidence>
<organism evidence="2 3">
    <name type="scientific">Streptomyces albireticuli</name>
    <dbReference type="NCBI Taxonomy" id="1940"/>
    <lineage>
        <taxon>Bacteria</taxon>
        <taxon>Bacillati</taxon>
        <taxon>Actinomycetota</taxon>
        <taxon>Actinomycetes</taxon>
        <taxon>Kitasatosporales</taxon>
        <taxon>Streptomycetaceae</taxon>
        <taxon>Streptomyces</taxon>
    </lineage>
</organism>
<proteinExistence type="predicted"/>
<dbReference type="KEGG" id="salj:SMD11_0033"/>
<protein>
    <submittedName>
        <fullName evidence="2">Uncharacterized protein</fullName>
    </submittedName>
</protein>
<dbReference type="Proteomes" id="UP000195755">
    <property type="component" value="Chromosome"/>
</dbReference>
<feature type="region of interest" description="Disordered" evidence="1">
    <location>
        <begin position="18"/>
        <end position="37"/>
    </location>
</feature>
<dbReference type="AlphaFoldDB" id="A0A1Z2KUS7"/>
<feature type="compositionally biased region" description="Basic and acidic residues" evidence="1">
    <location>
        <begin position="28"/>
        <end position="37"/>
    </location>
</feature>
<name>A0A1Z2KUS7_9ACTN</name>
<evidence type="ECO:0000313" key="2">
    <source>
        <dbReference type="EMBL" id="ARZ65701.1"/>
    </source>
</evidence>
<dbReference type="EMBL" id="CP021744">
    <property type="protein sequence ID" value="ARZ65701.1"/>
    <property type="molecule type" value="Genomic_DNA"/>
</dbReference>
<reference evidence="2 3" key="1">
    <citation type="submission" date="2017-06" db="EMBL/GenBank/DDBJ databases">
        <title>Streptomyces albireticuli Genome sequencing and assembly.</title>
        <authorList>
            <person name="Wang Y."/>
            <person name="Du B."/>
            <person name="Ding Y."/>
            <person name="Liu H."/>
            <person name="Hou Q."/>
            <person name="Liu K."/>
            <person name="Yao L."/>
            <person name="Wang C."/>
        </authorList>
    </citation>
    <scope>NUCLEOTIDE SEQUENCE [LARGE SCALE GENOMIC DNA]</scope>
    <source>
        <strain evidence="2 3">MDJK11</strain>
    </source>
</reference>
<sequence length="37" mass="4126">MNPQSSAVLAFLLTDHSHFSPPPFQSEKMQKFPGEHG</sequence>